<accession>A0A0P6XS34</accession>
<dbReference type="PANTHER" id="PTHR46233:SF3">
    <property type="entry name" value="HYDROXYACYLGLUTATHIONE HYDROLASE GLOC"/>
    <property type="match status" value="1"/>
</dbReference>
<organism evidence="6 7">
    <name type="scientific">Herpetosiphon geysericola</name>
    <dbReference type="NCBI Taxonomy" id="70996"/>
    <lineage>
        <taxon>Bacteria</taxon>
        <taxon>Bacillati</taxon>
        <taxon>Chloroflexota</taxon>
        <taxon>Chloroflexia</taxon>
        <taxon>Herpetosiphonales</taxon>
        <taxon>Herpetosiphonaceae</taxon>
        <taxon>Herpetosiphon</taxon>
    </lineage>
</organism>
<keyword evidence="3" id="KW-0378">Hydrolase</keyword>
<reference evidence="6 7" key="1">
    <citation type="submission" date="2015-07" db="EMBL/GenBank/DDBJ databases">
        <title>Whole genome sequence of Herpetosiphon geysericola DSM 7119.</title>
        <authorList>
            <person name="Hemp J."/>
            <person name="Ward L.M."/>
            <person name="Pace L.A."/>
            <person name="Fischer W.W."/>
        </authorList>
    </citation>
    <scope>NUCLEOTIDE SEQUENCE [LARGE SCALE GENOMIC DNA]</scope>
    <source>
        <strain evidence="6 7">DSM 7119</strain>
    </source>
</reference>
<evidence type="ECO:0000256" key="3">
    <source>
        <dbReference type="ARBA" id="ARBA00022801"/>
    </source>
</evidence>
<evidence type="ECO:0000313" key="6">
    <source>
        <dbReference type="EMBL" id="KPL85591.1"/>
    </source>
</evidence>
<dbReference type="InterPro" id="IPR036866">
    <property type="entry name" value="RibonucZ/Hydroxyglut_hydro"/>
</dbReference>
<dbReference type="RefSeq" id="WP_054535914.1">
    <property type="nucleotide sequence ID" value="NZ_LGKP01000025.1"/>
</dbReference>
<name>A0A0P6XS34_9CHLR</name>
<keyword evidence="4" id="KW-0862">Zinc</keyword>
<dbReference type="EMBL" id="LGKP01000025">
    <property type="protein sequence ID" value="KPL85591.1"/>
    <property type="molecule type" value="Genomic_DNA"/>
</dbReference>
<dbReference type="Gene3D" id="3.60.15.10">
    <property type="entry name" value="Ribonuclease Z/Hydroxyacylglutathione hydrolase-like"/>
    <property type="match status" value="1"/>
</dbReference>
<comment type="caution">
    <text evidence="6">The sequence shown here is derived from an EMBL/GenBank/DDBJ whole genome shotgun (WGS) entry which is preliminary data.</text>
</comment>
<dbReference type="SUPFAM" id="SSF56281">
    <property type="entry name" value="Metallo-hydrolase/oxidoreductase"/>
    <property type="match status" value="1"/>
</dbReference>
<protein>
    <submittedName>
        <fullName evidence="6">Beta-lactamase</fullName>
    </submittedName>
</protein>
<dbReference type="STRING" id="70996.SE18_18460"/>
<dbReference type="InterPro" id="IPR051453">
    <property type="entry name" value="MBL_Glyoxalase_II"/>
</dbReference>
<dbReference type="InterPro" id="IPR001279">
    <property type="entry name" value="Metallo-B-lactamas"/>
</dbReference>
<dbReference type="Pfam" id="PF00753">
    <property type="entry name" value="Lactamase_B"/>
    <property type="match status" value="1"/>
</dbReference>
<evidence type="ECO:0000256" key="1">
    <source>
        <dbReference type="ARBA" id="ARBA00001947"/>
    </source>
</evidence>
<dbReference type="GO" id="GO:0016787">
    <property type="term" value="F:hydrolase activity"/>
    <property type="evidence" value="ECO:0007669"/>
    <property type="project" value="UniProtKB-KW"/>
</dbReference>
<proteinExistence type="predicted"/>
<dbReference type="CDD" id="cd06262">
    <property type="entry name" value="metallo-hydrolase-like_MBL-fold"/>
    <property type="match status" value="1"/>
</dbReference>
<sequence>MELRHRAVGPWPMNTYALVCPHTNQSVLIDPGADPARLQAMLNNTTPIAIWLTHTHNDHIGEVASMRQRLNVPVLGHPGPQTRPVPLDDSISDGQLLTVGQHTIKAVYTPGHTGDMVSFLVADSPIAIVGDTIFAGGPGRTWSAADFQTTLQTLRNIILSWDDQLICYAGHGPEFSLGSIRPKIEAFIARDHGDFYGDAEW</sequence>
<keyword evidence="2" id="KW-0479">Metal-binding</keyword>
<evidence type="ECO:0000256" key="4">
    <source>
        <dbReference type="ARBA" id="ARBA00022833"/>
    </source>
</evidence>
<evidence type="ECO:0000256" key="2">
    <source>
        <dbReference type="ARBA" id="ARBA00022723"/>
    </source>
</evidence>
<keyword evidence="7" id="KW-1185">Reference proteome</keyword>
<dbReference type="OrthoDB" id="9802248at2"/>
<dbReference type="GO" id="GO:0046872">
    <property type="term" value="F:metal ion binding"/>
    <property type="evidence" value="ECO:0007669"/>
    <property type="project" value="UniProtKB-KW"/>
</dbReference>
<evidence type="ECO:0000259" key="5">
    <source>
        <dbReference type="SMART" id="SM00849"/>
    </source>
</evidence>
<feature type="domain" description="Metallo-beta-lactamase" evidence="5">
    <location>
        <begin position="12"/>
        <end position="171"/>
    </location>
</feature>
<dbReference type="SMART" id="SM00849">
    <property type="entry name" value="Lactamase_B"/>
    <property type="match status" value="1"/>
</dbReference>
<dbReference type="PANTHER" id="PTHR46233">
    <property type="entry name" value="HYDROXYACYLGLUTATHIONE HYDROLASE GLOC"/>
    <property type="match status" value="1"/>
</dbReference>
<evidence type="ECO:0000313" key="7">
    <source>
        <dbReference type="Proteomes" id="UP000050277"/>
    </source>
</evidence>
<gene>
    <name evidence="6" type="ORF">SE18_18460</name>
</gene>
<dbReference type="Proteomes" id="UP000050277">
    <property type="component" value="Unassembled WGS sequence"/>
</dbReference>
<comment type="cofactor">
    <cofactor evidence="1">
        <name>Zn(2+)</name>
        <dbReference type="ChEBI" id="CHEBI:29105"/>
    </cofactor>
</comment>
<dbReference type="AlphaFoldDB" id="A0A0P6XS34"/>